<protein>
    <submittedName>
        <fullName evidence="1">Uncharacterized protein</fullName>
    </submittedName>
</protein>
<dbReference type="AlphaFoldDB" id="A0A0F9APG4"/>
<comment type="caution">
    <text evidence="1">The sequence shown here is derived from an EMBL/GenBank/DDBJ whole genome shotgun (WGS) entry which is preliminary data.</text>
</comment>
<evidence type="ECO:0000313" key="1">
    <source>
        <dbReference type="EMBL" id="KKL03517.1"/>
    </source>
</evidence>
<gene>
    <name evidence="1" type="ORF">LCGC14_2625350</name>
</gene>
<name>A0A0F9APG4_9ZZZZ</name>
<accession>A0A0F9APG4</accession>
<reference evidence="1" key="1">
    <citation type="journal article" date="2015" name="Nature">
        <title>Complex archaea that bridge the gap between prokaryotes and eukaryotes.</title>
        <authorList>
            <person name="Spang A."/>
            <person name="Saw J.H."/>
            <person name="Jorgensen S.L."/>
            <person name="Zaremba-Niedzwiedzka K."/>
            <person name="Martijn J."/>
            <person name="Lind A.E."/>
            <person name="van Eijk R."/>
            <person name="Schleper C."/>
            <person name="Guy L."/>
            <person name="Ettema T.J."/>
        </authorList>
    </citation>
    <scope>NUCLEOTIDE SEQUENCE</scope>
</reference>
<proteinExistence type="predicted"/>
<dbReference type="EMBL" id="LAZR01044896">
    <property type="protein sequence ID" value="KKL03517.1"/>
    <property type="molecule type" value="Genomic_DNA"/>
</dbReference>
<organism evidence="1">
    <name type="scientific">marine sediment metagenome</name>
    <dbReference type="NCBI Taxonomy" id="412755"/>
    <lineage>
        <taxon>unclassified sequences</taxon>
        <taxon>metagenomes</taxon>
        <taxon>ecological metagenomes</taxon>
    </lineage>
</organism>
<sequence length="96" mass="11114">MINYRKLNSVIKQLADLKLRSKKSYPETTNIWKDIDQTVRGLQAAERVRVDDDDDTEDALAELEDSVLQLEDVFETAKDKGNAARVRRLIDMIYDI</sequence>